<evidence type="ECO:0000256" key="1">
    <source>
        <dbReference type="ARBA" id="ARBA00004496"/>
    </source>
</evidence>
<evidence type="ECO:0000256" key="4">
    <source>
        <dbReference type="ARBA" id="ARBA00022490"/>
    </source>
</evidence>
<protein>
    <submittedName>
        <fullName evidence="10">Segment polarity protein dishevelled DVL-2</fullName>
    </submittedName>
</protein>
<gene>
    <name evidence="10" type="primary">DVL2</name>
    <name evidence="10" type="ORF">g.15414</name>
</gene>
<keyword evidence="5 6" id="KW-0879">Wnt signaling pathway</keyword>
<evidence type="ECO:0000259" key="9">
    <source>
        <dbReference type="PROSITE" id="PS50841"/>
    </source>
</evidence>
<dbReference type="InterPro" id="IPR036388">
    <property type="entry name" value="WH-like_DNA-bd_sf"/>
</dbReference>
<evidence type="ECO:0000256" key="6">
    <source>
        <dbReference type="PROSITE-ProRule" id="PRU00069"/>
    </source>
</evidence>
<dbReference type="PROSITE" id="PS50186">
    <property type="entry name" value="DEP"/>
    <property type="match status" value="1"/>
</dbReference>
<keyword evidence="4" id="KW-0963">Cytoplasm</keyword>
<dbReference type="GO" id="GO:0005829">
    <property type="term" value="C:cytosol"/>
    <property type="evidence" value="ECO:0007669"/>
    <property type="project" value="TreeGrafter"/>
</dbReference>
<dbReference type="PANTHER" id="PTHR10878">
    <property type="entry name" value="SEGMENT POLARITY PROTEIN DISHEVELLED"/>
    <property type="match status" value="1"/>
</dbReference>
<dbReference type="InterPro" id="IPR029071">
    <property type="entry name" value="Ubiquitin-like_domsf"/>
</dbReference>
<keyword evidence="3" id="KW-0217">Developmental protein</keyword>
<dbReference type="InterPro" id="IPR015506">
    <property type="entry name" value="Dsh/Dvl-rel"/>
</dbReference>
<accession>A0A6G1S9N6</accession>
<dbReference type="Gene3D" id="2.40.240.130">
    <property type="match status" value="1"/>
</dbReference>
<feature type="domain" description="PDZ" evidence="7">
    <location>
        <begin position="176"/>
        <end position="249"/>
    </location>
</feature>
<evidence type="ECO:0000256" key="2">
    <source>
        <dbReference type="ARBA" id="ARBA00008735"/>
    </source>
</evidence>
<dbReference type="SMART" id="SM00049">
    <property type="entry name" value="DEP"/>
    <property type="match status" value="1"/>
</dbReference>
<dbReference type="InterPro" id="IPR001158">
    <property type="entry name" value="DIX"/>
</dbReference>
<dbReference type="SUPFAM" id="SSF54236">
    <property type="entry name" value="Ubiquitin-like"/>
    <property type="match status" value="1"/>
</dbReference>
<dbReference type="GO" id="GO:0060070">
    <property type="term" value="P:canonical Wnt signaling pathway"/>
    <property type="evidence" value="ECO:0007669"/>
    <property type="project" value="TreeGrafter"/>
</dbReference>
<dbReference type="PROSITE" id="PS50841">
    <property type="entry name" value="DIX"/>
    <property type="match status" value="1"/>
</dbReference>
<evidence type="ECO:0000313" key="10">
    <source>
        <dbReference type="EMBL" id="MDE46653.1"/>
    </source>
</evidence>
<dbReference type="InterPro" id="IPR001478">
    <property type="entry name" value="PDZ"/>
</dbReference>
<dbReference type="Gene3D" id="2.30.42.10">
    <property type="match status" value="1"/>
</dbReference>
<dbReference type="InterPro" id="IPR038207">
    <property type="entry name" value="DIX_dom_sf"/>
</dbReference>
<dbReference type="EMBL" id="GGYP01001882">
    <property type="protein sequence ID" value="MDE46653.1"/>
    <property type="molecule type" value="Transcribed_RNA"/>
</dbReference>
<dbReference type="Pfam" id="PF00778">
    <property type="entry name" value="DIX"/>
    <property type="match status" value="1"/>
</dbReference>
<name>A0A6G1S9N6_9ACAR</name>
<proteinExistence type="inferred from homology"/>
<dbReference type="CDD" id="cd00136">
    <property type="entry name" value="PDZ_canonical"/>
    <property type="match status" value="1"/>
</dbReference>
<comment type="subcellular location">
    <subcellularLocation>
        <location evidence="1">Cytoplasm</location>
    </subcellularLocation>
</comment>
<feature type="domain" description="DIX" evidence="9">
    <location>
        <begin position="30"/>
        <end position="112"/>
    </location>
</feature>
<dbReference type="SUPFAM" id="SSF50156">
    <property type="entry name" value="PDZ domain-like"/>
    <property type="match status" value="1"/>
</dbReference>
<dbReference type="PROSITE" id="PS50106">
    <property type="entry name" value="PDZ"/>
    <property type="match status" value="1"/>
</dbReference>
<dbReference type="InterPro" id="IPR036034">
    <property type="entry name" value="PDZ_sf"/>
</dbReference>
<dbReference type="AlphaFoldDB" id="A0A6G1S9N6"/>
<dbReference type="InterPro" id="IPR036390">
    <property type="entry name" value="WH_DNA-bd_sf"/>
</dbReference>
<dbReference type="SUPFAM" id="SSF46785">
    <property type="entry name" value="Winged helix' DNA-binding domain"/>
    <property type="match status" value="1"/>
</dbReference>
<organism evidence="10">
    <name type="scientific">Aceria tosichella</name>
    <name type="common">wheat curl mite</name>
    <dbReference type="NCBI Taxonomy" id="561515"/>
    <lineage>
        <taxon>Eukaryota</taxon>
        <taxon>Metazoa</taxon>
        <taxon>Ecdysozoa</taxon>
        <taxon>Arthropoda</taxon>
        <taxon>Chelicerata</taxon>
        <taxon>Arachnida</taxon>
        <taxon>Acari</taxon>
        <taxon>Acariformes</taxon>
        <taxon>Trombidiformes</taxon>
        <taxon>Prostigmata</taxon>
        <taxon>Eupodina</taxon>
        <taxon>Eriophyoidea</taxon>
        <taxon>Eriophyidae</taxon>
        <taxon>Eriophyinae</taxon>
        <taxon>Aceriini</taxon>
        <taxon>Aceria</taxon>
    </lineage>
</organism>
<dbReference type="PANTHER" id="PTHR10878:SF25">
    <property type="entry name" value="SEGMENT POLARITY PROTEIN DISHEVELLED"/>
    <property type="match status" value="1"/>
</dbReference>
<dbReference type="Pfam" id="PF00595">
    <property type="entry name" value="PDZ"/>
    <property type="match status" value="1"/>
</dbReference>
<evidence type="ECO:0000259" key="8">
    <source>
        <dbReference type="PROSITE" id="PS50186"/>
    </source>
</evidence>
<feature type="domain" description="DEP" evidence="8">
    <location>
        <begin position="397"/>
        <end position="470"/>
    </location>
</feature>
<reference evidence="10" key="1">
    <citation type="submission" date="2018-10" db="EMBL/GenBank/DDBJ databases">
        <title>Transcriptome assembly of Aceria tosichella (Wheat curl mite) Type 2.</title>
        <authorList>
            <person name="Scully E.D."/>
            <person name="Geib S.M."/>
            <person name="Palmer N.A."/>
            <person name="Gupta A.K."/>
            <person name="Sarath G."/>
            <person name="Tatineni S."/>
        </authorList>
    </citation>
    <scope>NUCLEOTIDE SEQUENCE</scope>
    <source>
        <strain evidence="10">LincolnNE</strain>
    </source>
</reference>
<dbReference type="SMART" id="SM00021">
    <property type="entry name" value="DAX"/>
    <property type="match status" value="1"/>
</dbReference>
<dbReference type="Gene3D" id="1.10.10.10">
    <property type="entry name" value="Winged helix-like DNA-binding domain superfamily/Winged helix DNA-binding domain"/>
    <property type="match status" value="1"/>
</dbReference>
<sequence length="470" mass="53043">MTEYNYNLNRSTDMGVQSTSPMYQRVGSPQNETKLCIIIDSKEPLLMKVPVEPGRLTLEQFKNFVGLNDSHYKFYFKSHDSEFGMVKEELVDDDSILPVEDGKIVVWVISNDSVQYSLFDPNDKQESGEQLKPDDIDGYQSNYGYSRQQVSYSPIGRNRGLSAYDCVGTSRTNRVVANLYLDSHSTLGLTVLCPGDELNYTGGIFIDKIQPNSVAWRDGCIKSGDRIVEINGFDLRSLKVGEAINIFREFINRKGAINIVLDRADDEASRVFDHKKAHEFTGMSKTLQSKSSGFDPATELPAPVIDSEPLPTPKIKRALPKINNFRGTHSLPRSITPRSWYTTSNIDNLTSSSELHHPLDSRSVYEPTTPNSLRKISIALHCGKDNIYTIYEALKNDAASLDIRDRDWLKVVVKDAFLGSTLIKWLSRNVYGFCNRSEVKRFANQMLSLELIKSPVSNSSFSEKCYYTLT</sequence>
<comment type="similarity">
    <text evidence="2">Belongs to the DSH family.</text>
</comment>
<evidence type="ECO:0000259" key="7">
    <source>
        <dbReference type="PROSITE" id="PS50106"/>
    </source>
</evidence>
<dbReference type="InterPro" id="IPR000591">
    <property type="entry name" value="DEP_dom"/>
</dbReference>
<dbReference type="Pfam" id="PF00610">
    <property type="entry name" value="DEP"/>
    <property type="match status" value="1"/>
</dbReference>
<dbReference type="SMART" id="SM00228">
    <property type="entry name" value="PDZ"/>
    <property type="match status" value="1"/>
</dbReference>
<evidence type="ECO:0000256" key="3">
    <source>
        <dbReference type="ARBA" id="ARBA00022473"/>
    </source>
</evidence>
<evidence type="ECO:0000256" key="5">
    <source>
        <dbReference type="ARBA" id="ARBA00022687"/>
    </source>
</evidence>
<dbReference type="GO" id="GO:0035556">
    <property type="term" value="P:intracellular signal transduction"/>
    <property type="evidence" value="ECO:0007669"/>
    <property type="project" value="InterPro"/>
</dbReference>